<sequence length="716" mass="79898">MASLSNSTDGRNAKKRAYALVAEDSRAEDHAAFSKVRKIEELQQLPRSDVILNHLGQAGRSINTELMFKSRRLDTTSTLLSTPSTSHYPHHPVPTERHPVPSPQMLGSNTSARYTTSPFDGLARTMVAGLTNNDASTPRSLLAPLQGGHNGTTIAKPSNSRPRATLSDLPAEMLEVIAWLSLNPWLPLVNKVIFSKLGHLKQMRFDMMVVLLCEWQPAASLEIDIGPKPASASDNLPDLGTIGQSLFAPSQPAPSARVAGQQATPSLFGNQSATPAYPPGLPPQPVLSFIQRYGVIGDLSLLRLRTPVARTVTPFLTTSELEHLRAQYSEQIWCTTTQLRAAADQIRQTWLDYYWSSDDFEGQHLTNFKLLRDNNLPPQFGTSFPTIHTKDGTHYLYISGRYNIGVTCRAAGAGPHCSNLKFCNQDIFYRVSLTPTLPLLPRRVLLAPNDDRKEAAINFYNTDRPSFSRSFSIDPLWQKTLRYSPGTDTAIMSAINDNATNILQLLLQPVCALFGRFSSDPYVVSPQELITYIANSGHWSIARAMVYGLVDADLGSRIKGAAAMDEMFKALLLMMAGEAAERGDRRAARMLGWWVGEEGGLEQRALGQTSRPSIRRYRTPYEIRVEEQQEARDWHDRRAYALSEANTKVCWKLYQIEMMTARMGRMSSVLEPERYVRQPAMRRRYGVSHGHGDAAFGGKRWQYQEARIYGLTMAVR</sequence>
<feature type="region of interest" description="Disordered" evidence="1">
    <location>
        <begin position="80"/>
        <end position="103"/>
    </location>
</feature>
<dbReference type="EMBL" id="JAVHJV010000009">
    <property type="protein sequence ID" value="KAK5940102.1"/>
    <property type="molecule type" value="Genomic_DNA"/>
</dbReference>
<proteinExistence type="predicted"/>
<gene>
    <name evidence="2" type="ORF">PMZ80_007520</name>
</gene>
<protein>
    <submittedName>
        <fullName evidence="2">Uncharacterized protein</fullName>
    </submittedName>
</protein>
<comment type="caution">
    <text evidence="2">The sequence shown here is derived from an EMBL/GenBank/DDBJ whole genome shotgun (WGS) entry which is preliminary data.</text>
</comment>
<keyword evidence="3" id="KW-1185">Reference proteome</keyword>
<dbReference type="RefSeq" id="XP_064728192.1">
    <property type="nucleotide sequence ID" value="XM_064875928.1"/>
</dbReference>
<dbReference type="GeneID" id="90000969"/>
<dbReference type="Proteomes" id="UP001334248">
    <property type="component" value="Unassembled WGS sequence"/>
</dbReference>
<organism evidence="2 3">
    <name type="scientific">Knufia obscura</name>
    <dbReference type="NCBI Taxonomy" id="1635080"/>
    <lineage>
        <taxon>Eukaryota</taxon>
        <taxon>Fungi</taxon>
        <taxon>Dikarya</taxon>
        <taxon>Ascomycota</taxon>
        <taxon>Pezizomycotina</taxon>
        <taxon>Eurotiomycetes</taxon>
        <taxon>Chaetothyriomycetidae</taxon>
        <taxon>Chaetothyriales</taxon>
        <taxon>Trichomeriaceae</taxon>
        <taxon>Knufia</taxon>
    </lineage>
</organism>
<evidence type="ECO:0000313" key="3">
    <source>
        <dbReference type="Proteomes" id="UP001334248"/>
    </source>
</evidence>
<accession>A0ABR0RIK8</accession>
<evidence type="ECO:0000313" key="2">
    <source>
        <dbReference type="EMBL" id="KAK5940102.1"/>
    </source>
</evidence>
<name>A0ABR0RIK8_9EURO</name>
<evidence type="ECO:0000256" key="1">
    <source>
        <dbReference type="SAM" id="MobiDB-lite"/>
    </source>
</evidence>
<reference evidence="2 3" key="1">
    <citation type="journal article" date="2023" name="Res Sq">
        <title>Genomic and morphological characterization of Knufia obscura isolated from the Mars 2020 spacecraft assembly facility.</title>
        <authorList>
            <person name="Chander A.M."/>
            <person name="Teixeira M.M."/>
            <person name="Singh N.K."/>
            <person name="Williams M.P."/>
            <person name="Parker C.W."/>
            <person name="Leo P."/>
            <person name="Stajich J.E."/>
            <person name="Torok T."/>
            <person name="Tighe S."/>
            <person name="Mason C.E."/>
            <person name="Venkateswaran K."/>
        </authorList>
    </citation>
    <scope>NUCLEOTIDE SEQUENCE [LARGE SCALE GENOMIC DNA]</scope>
    <source>
        <strain evidence="2 3">CCFEE 5817</strain>
    </source>
</reference>